<organism evidence="2 3">
    <name type="scientific">Streptosporangium oxazolinicum</name>
    <dbReference type="NCBI Taxonomy" id="909287"/>
    <lineage>
        <taxon>Bacteria</taxon>
        <taxon>Bacillati</taxon>
        <taxon>Actinomycetota</taxon>
        <taxon>Actinomycetes</taxon>
        <taxon>Streptosporangiales</taxon>
        <taxon>Streptosporangiaceae</taxon>
        <taxon>Streptosporangium</taxon>
    </lineage>
</organism>
<evidence type="ECO:0000313" key="3">
    <source>
        <dbReference type="Proteomes" id="UP001501251"/>
    </source>
</evidence>
<protein>
    <recommendedName>
        <fullName evidence="4">PE domain-containing protein</fullName>
    </recommendedName>
</protein>
<accession>A0ABP8ASI9</accession>
<reference evidence="3" key="1">
    <citation type="journal article" date="2019" name="Int. J. Syst. Evol. Microbiol.">
        <title>The Global Catalogue of Microorganisms (GCM) 10K type strain sequencing project: providing services to taxonomists for standard genome sequencing and annotation.</title>
        <authorList>
            <consortium name="The Broad Institute Genomics Platform"/>
            <consortium name="The Broad Institute Genome Sequencing Center for Infectious Disease"/>
            <person name="Wu L."/>
            <person name="Ma J."/>
        </authorList>
    </citation>
    <scope>NUCLEOTIDE SEQUENCE [LARGE SCALE GENOMIC DNA]</scope>
    <source>
        <strain evidence="3">JCM 17388</strain>
    </source>
</reference>
<feature type="coiled-coil region" evidence="1">
    <location>
        <begin position="28"/>
        <end position="55"/>
    </location>
</feature>
<dbReference type="RefSeq" id="WP_344917996.1">
    <property type="nucleotide sequence ID" value="NZ_BAABAQ010000003.1"/>
</dbReference>
<comment type="caution">
    <text evidence="2">The sequence shown here is derived from an EMBL/GenBank/DDBJ whole genome shotgun (WGS) entry which is preliminary data.</text>
</comment>
<evidence type="ECO:0000313" key="2">
    <source>
        <dbReference type="EMBL" id="GAA4189108.1"/>
    </source>
</evidence>
<gene>
    <name evidence="2" type="ORF">GCM10022252_25460</name>
</gene>
<sequence length="125" mass="13793">MAAPEDIDRGASPWPGLDKARPAVEIKRDRIKQLLKALEEDVARLESSNEGALQDMRSMTNLTEAHFGTWDTAKDLARTTGKAHMKVGAVYQETIAKYRAAIELLRAAAYNYQDAEQASTTNKAS</sequence>
<dbReference type="EMBL" id="BAABAQ010000003">
    <property type="protein sequence ID" value="GAA4189108.1"/>
    <property type="molecule type" value="Genomic_DNA"/>
</dbReference>
<evidence type="ECO:0008006" key="4">
    <source>
        <dbReference type="Google" id="ProtNLM"/>
    </source>
</evidence>
<keyword evidence="1" id="KW-0175">Coiled coil</keyword>
<proteinExistence type="predicted"/>
<dbReference type="Proteomes" id="UP001501251">
    <property type="component" value="Unassembled WGS sequence"/>
</dbReference>
<keyword evidence="3" id="KW-1185">Reference proteome</keyword>
<name>A0ABP8ASI9_9ACTN</name>
<evidence type="ECO:0000256" key="1">
    <source>
        <dbReference type="SAM" id="Coils"/>
    </source>
</evidence>